<reference evidence="1 2" key="1">
    <citation type="journal article" date="2019" name="Commun. Biol.">
        <title>The bagworm genome reveals a unique fibroin gene that provides high tensile strength.</title>
        <authorList>
            <person name="Kono N."/>
            <person name="Nakamura H."/>
            <person name="Ohtoshi R."/>
            <person name="Tomita M."/>
            <person name="Numata K."/>
            <person name="Arakawa K."/>
        </authorList>
    </citation>
    <scope>NUCLEOTIDE SEQUENCE [LARGE SCALE GENOMIC DNA]</scope>
</reference>
<dbReference type="EMBL" id="BGZK01000221">
    <property type="protein sequence ID" value="GBP29490.1"/>
    <property type="molecule type" value="Genomic_DNA"/>
</dbReference>
<dbReference type="OrthoDB" id="8020218at2759"/>
<accession>A0A4C1UTD4</accession>
<sequence>MANFKDVAQSSVAQAKLRKKTSPKYKALNHFDEFYGSVFGNKWVSMKTALLRNSKYVALVNNYGSPEETTEYLVNRGAHCLNKLMEVQQQYQDENPDVVESSEPKDEYNSKLERISEKIQSDEISNLYSHSDTIPDKIELSDMTLQNKLEKMSDTDPNKFEIDQSRIIDPSLGLTTESLWQYVPATKLKGMEDWVPESMHFSYYA</sequence>
<dbReference type="Proteomes" id="UP000299102">
    <property type="component" value="Unassembled WGS sequence"/>
</dbReference>
<dbReference type="Gene3D" id="6.20.240.40">
    <property type="match status" value="1"/>
</dbReference>
<name>A0A4C1UTD4_EUMVA</name>
<keyword evidence="2" id="KW-1185">Reference proteome</keyword>
<gene>
    <name evidence="1" type="ORF">EVAR_93287_1</name>
</gene>
<evidence type="ECO:0000313" key="2">
    <source>
        <dbReference type="Proteomes" id="UP000299102"/>
    </source>
</evidence>
<protein>
    <submittedName>
        <fullName evidence="1">Uncharacterized protein</fullName>
    </submittedName>
</protein>
<proteinExistence type="predicted"/>
<comment type="caution">
    <text evidence="1">The sequence shown here is derived from an EMBL/GenBank/DDBJ whole genome shotgun (WGS) entry which is preliminary data.</text>
</comment>
<evidence type="ECO:0000313" key="1">
    <source>
        <dbReference type="EMBL" id="GBP29490.1"/>
    </source>
</evidence>
<organism evidence="1 2">
    <name type="scientific">Eumeta variegata</name>
    <name type="common">Bagworm moth</name>
    <name type="synonym">Eumeta japonica</name>
    <dbReference type="NCBI Taxonomy" id="151549"/>
    <lineage>
        <taxon>Eukaryota</taxon>
        <taxon>Metazoa</taxon>
        <taxon>Ecdysozoa</taxon>
        <taxon>Arthropoda</taxon>
        <taxon>Hexapoda</taxon>
        <taxon>Insecta</taxon>
        <taxon>Pterygota</taxon>
        <taxon>Neoptera</taxon>
        <taxon>Endopterygota</taxon>
        <taxon>Lepidoptera</taxon>
        <taxon>Glossata</taxon>
        <taxon>Ditrysia</taxon>
        <taxon>Tineoidea</taxon>
        <taxon>Psychidae</taxon>
        <taxon>Oiketicinae</taxon>
        <taxon>Eumeta</taxon>
    </lineage>
</organism>
<dbReference type="AlphaFoldDB" id="A0A4C1UTD4"/>
<dbReference type="STRING" id="151549.A0A4C1UTD4"/>